<dbReference type="Gene3D" id="3.20.20.80">
    <property type="entry name" value="Glycosidases"/>
    <property type="match status" value="1"/>
</dbReference>
<accession>A0ABX1JMD7</accession>
<dbReference type="SUPFAM" id="SSF51445">
    <property type="entry name" value="(Trans)glycosidases"/>
    <property type="match status" value="1"/>
</dbReference>
<keyword evidence="2" id="KW-1185">Reference proteome</keyword>
<dbReference type="EMBL" id="JAAZSR010000094">
    <property type="protein sequence ID" value="NKX50470.1"/>
    <property type="molecule type" value="Genomic_DNA"/>
</dbReference>
<gene>
    <name evidence="1" type="ORF">HER39_07795</name>
</gene>
<evidence type="ECO:0000313" key="1">
    <source>
        <dbReference type="EMBL" id="NKX50470.1"/>
    </source>
</evidence>
<proteinExistence type="predicted"/>
<reference evidence="1 2" key="1">
    <citation type="submission" date="2020-04" db="EMBL/GenBank/DDBJ databases">
        <authorList>
            <person name="Liu S."/>
        </authorList>
    </citation>
    <scope>NUCLEOTIDE SEQUENCE [LARGE SCALE GENOMIC DNA]</scope>
    <source>
        <strain evidence="1 2">CGMCC 1.15091</strain>
    </source>
</reference>
<evidence type="ECO:0000313" key="2">
    <source>
        <dbReference type="Proteomes" id="UP000523795"/>
    </source>
</evidence>
<organism evidence="1 2">
    <name type="scientific">Arthrobacter deserti</name>
    <dbReference type="NCBI Taxonomy" id="1742687"/>
    <lineage>
        <taxon>Bacteria</taxon>
        <taxon>Bacillati</taxon>
        <taxon>Actinomycetota</taxon>
        <taxon>Actinomycetes</taxon>
        <taxon>Micrococcales</taxon>
        <taxon>Micrococcaceae</taxon>
        <taxon>Arthrobacter</taxon>
    </lineage>
</organism>
<dbReference type="Proteomes" id="UP000523795">
    <property type="component" value="Unassembled WGS sequence"/>
</dbReference>
<dbReference type="InterPro" id="IPR017853">
    <property type="entry name" value="GH"/>
</dbReference>
<protein>
    <submittedName>
        <fullName evidence="1">Malto-oligosyltrehalose synthase</fullName>
    </submittedName>
</protein>
<sequence>LWQAMVGAWPLDAGRAHAYALKAAREAGDSTRWTDPDEEFEKRVAAAVDAAYENPEVGRIVADLAGKLQQAGWTNSLSAKLVQLAMPGVPDVYQGTEFWDHSLVDPDNRRPVDFDARRRTLARLDAGSGQVPGVDAGAEAKMLVVSRTLRLRRDRPELFTGYEAVAATGSAASHVFGFDRGGAVALATRLPLGLAAGGGWRETAVVLPAGT</sequence>
<dbReference type="PANTHER" id="PTHR10357:SF216">
    <property type="entry name" value="MALTOOLIGOSYL TREHALOSE SYNTHASE-RELATED"/>
    <property type="match status" value="1"/>
</dbReference>
<feature type="non-terminal residue" evidence="1">
    <location>
        <position position="1"/>
    </location>
</feature>
<comment type="caution">
    <text evidence="1">The sequence shown here is derived from an EMBL/GenBank/DDBJ whole genome shotgun (WGS) entry which is preliminary data.</text>
</comment>
<dbReference type="PANTHER" id="PTHR10357">
    <property type="entry name" value="ALPHA-AMYLASE FAMILY MEMBER"/>
    <property type="match status" value="1"/>
</dbReference>
<name>A0ABX1JMD7_9MICC</name>